<dbReference type="GO" id="GO:0005829">
    <property type="term" value="C:cytosol"/>
    <property type="evidence" value="ECO:0007669"/>
    <property type="project" value="TreeGrafter"/>
</dbReference>
<feature type="domain" description="Carbohydrate kinase FGGY N-terminal" evidence="6">
    <location>
        <begin position="4"/>
        <end position="249"/>
    </location>
</feature>
<evidence type="ECO:0000259" key="7">
    <source>
        <dbReference type="Pfam" id="PF02782"/>
    </source>
</evidence>
<keyword evidence="3" id="KW-0547">Nucleotide-binding</keyword>
<evidence type="ECO:0000259" key="6">
    <source>
        <dbReference type="Pfam" id="PF00370"/>
    </source>
</evidence>
<dbReference type="InterPro" id="IPR000577">
    <property type="entry name" value="Carb_kinase_FGGY"/>
</dbReference>
<keyword evidence="4 8" id="KW-0418">Kinase</keyword>
<dbReference type="EMBL" id="FRBW01000002">
    <property type="protein sequence ID" value="SHL97885.1"/>
    <property type="molecule type" value="Genomic_DNA"/>
</dbReference>
<dbReference type="InterPro" id="IPR043129">
    <property type="entry name" value="ATPase_NBD"/>
</dbReference>
<dbReference type="Pfam" id="PF00370">
    <property type="entry name" value="FGGY_N"/>
    <property type="match status" value="1"/>
</dbReference>
<evidence type="ECO:0000256" key="5">
    <source>
        <dbReference type="ARBA" id="ARBA00022840"/>
    </source>
</evidence>
<dbReference type="AlphaFoldDB" id="A0A1M7F1H0"/>
<keyword evidence="5" id="KW-0067">ATP-binding</keyword>
<evidence type="ECO:0000256" key="4">
    <source>
        <dbReference type="ARBA" id="ARBA00022777"/>
    </source>
</evidence>
<evidence type="ECO:0000256" key="2">
    <source>
        <dbReference type="ARBA" id="ARBA00022679"/>
    </source>
</evidence>
<dbReference type="OrthoDB" id="9805576at2"/>
<evidence type="ECO:0000256" key="3">
    <source>
        <dbReference type="ARBA" id="ARBA00022741"/>
    </source>
</evidence>
<keyword evidence="2" id="KW-0808">Transferase</keyword>
<dbReference type="GO" id="GO:0005524">
    <property type="term" value="F:ATP binding"/>
    <property type="evidence" value="ECO:0007669"/>
    <property type="project" value="UniProtKB-KW"/>
</dbReference>
<evidence type="ECO:0000313" key="9">
    <source>
        <dbReference type="Proteomes" id="UP000186002"/>
    </source>
</evidence>
<comment type="similarity">
    <text evidence="1">Belongs to the FGGY kinase family.</text>
</comment>
<feature type="domain" description="Carbohydrate kinase FGGY C-terminal" evidence="7">
    <location>
        <begin position="259"/>
        <end position="445"/>
    </location>
</feature>
<organism evidence="8 9">
    <name type="scientific">Roseibium suaedae</name>
    <dbReference type="NCBI Taxonomy" id="735517"/>
    <lineage>
        <taxon>Bacteria</taxon>
        <taxon>Pseudomonadati</taxon>
        <taxon>Pseudomonadota</taxon>
        <taxon>Alphaproteobacteria</taxon>
        <taxon>Hyphomicrobiales</taxon>
        <taxon>Stappiaceae</taxon>
        <taxon>Roseibium</taxon>
    </lineage>
</organism>
<dbReference type="InterPro" id="IPR018485">
    <property type="entry name" value="FGGY_C"/>
</dbReference>
<dbReference type="CDD" id="cd07769">
    <property type="entry name" value="ASKHA_NBD_FGGY_GK"/>
    <property type="match status" value="1"/>
</dbReference>
<dbReference type="PANTHER" id="PTHR10196:SF69">
    <property type="entry name" value="GLYCEROL KINASE"/>
    <property type="match status" value="1"/>
</dbReference>
<evidence type="ECO:0000256" key="1">
    <source>
        <dbReference type="ARBA" id="ARBA00009156"/>
    </source>
</evidence>
<dbReference type="PANTHER" id="PTHR10196">
    <property type="entry name" value="SUGAR KINASE"/>
    <property type="match status" value="1"/>
</dbReference>
<name>A0A1M7F1H0_9HYPH</name>
<dbReference type="Gene3D" id="3.30.420.40">
    <property type="match status" value="2"/>
</dbReference>
<accession>A0A1M7F1H0</accession>
<dbReference type="InterPro" id="IPR018484">
    <property type="entry name" value="FGGY_N"/>
</dbReference>
<protein>
    <submittedName>
        <fullName evidence="8">Glycerol kinase</fullName>
    </submittedName>
</protein>
<dbReference type="Proteomes" id="UP000186002">
    <property type="component" value="Unassembled WGS sequence"/>
</dbReference>
<dbReference type="GO" id="GO:0004370">
    <property type="term" value="F:glycerol kinase activity"/>
    <property type="evidence" value="ECO:0007669"/>
    <property type="project" value="TreeGrafter"/>
</dbReference>
<dbReference type="Pfam" id="PF02782">
    <property type="entry name" value="FGGY_C"/>
    <property type="match status" value="1"/>
</dbReference>
<dbReference type="SUPFAM" id="SSF53067">
    <property type="entry name" value="Actin-like ATPase domain"/>
    <property type="match status" value="2"/>
</dbReference>
<keyword evidence="9" id="KW-1185">Reference proteome</keyword>
<dbReference type="STRING" id="735517.SAMN05444272_1463"/>
<dbReference type="RefSeq" id="WP_073011265.1">
    <property type="nucleotide sequence ID" value="NZ_FRBW01000002.1"/>
</dbReference>
<gene>
    <name evidence="8" type="ORF">SAMN05444272_1463</name>
</gene>
<sequence length="488" mass="50466">MNLILAIDQGTTNTKAVLFDQHLSVLDRASAPLKSTYPAGGWAEQSADDIWASVATVIATIVERNSGSPIDGIAIANQRETLVVWDAKTGHPIGPAIVWQCRRTAKVCAELEAAGHGAVVLERTGLGINPLFPASKLGWVMANRPEAAALATSGYLRAGTVDAWLVYKLTGGATFATDHSNASRTMLFDTASLTFSPELCAIFGAPLSALPEPRASDAGFGVTAEGTTGLPAGTPICAVMGDSHAALFGHGVTQPGVAKATFGTGSSLMALTPERVVSSHGLSGTIGWSCQGQTHYAIEGNITVSAQAAEFTARMLGAGSAAALSDLAQTVPDAGGVTFVPALAGLGAPHWDDNARGVVAGLSLGSEPAHVARATCEAIAHQIADVFEAMEQDAGHRFDTLRADGGASANDWLMQLQADLLGRTVVRSDMAEIGARGAAAMALRSLGGDVPGVQDSGQAFEPQMKSADRQRARTIWREAVTMARYGRN</sequence>
<proteinExistence type="inferred from homology"/>
<evidence type="ECO:0000313" key="8">
    <source>
        <dbReference type="EMBL" id="SHL97885.1"/>
    </source>
</evidence>
<dbReference type="PIRSF" id="PIRSF000538">
    <property type="entry name" value="GlpK"/>
    <property type="match status" value="1"/>
</dbReference>
<dbReference type="GO" id="GO:0019563">
    <property type="term" value="P:glycerol catabolic process"/>
    <property type="evidence" value="ECO:0007669"/>
    <property type="project" value="TreeGrafter"/>
</dbReference>
<reference evidence="8 9" key="1">
    <citation type="submission" date="2016-11" db="EMBL/GenBank/DDBJ databases">
        <authorList>
            <person name="Jaros S."/>
            <person name="Januszkiewicz K."/>
            <person name="Wedrychowicz H."/>
        </authorList>
    </citation>
    <scope>NUCLEOTIDE SEQUENCE [LARGE SCALE GENOMIC DNA]</scope>
    <source>
        <strain evidence="8 9">DSM 22153</strain>
    </source>
</reference>